<dbReference type="Proteomes" id="UP001301350">
    <property type="component" value="Unassembled WGS sequence"/>
</dbReference>
<feature type="chain" id="PRO_5043440616" description="Pherophorin domain-containing protein" evidence="1">
    <location>
        <begin position="29"/>
        <end position="312"/>
    </location>
</feature>
<name>A0AAV9IPP8_CYACA</name>
<sequence length="312" mass="33631">MRAITLRILASICSLIVLTLSLSLLVGAAPRGVLTGAQPAGAPAGRSTDAQHLLEGSRPQDVPTSLILGERLRMLDVVVDRSSSTASCTSPRGLQVSWRWVNQTLGIVLWTMHNPTDETLAVSLIRGAHPMVPAYCFGNAFWPAYLSPTTAFVELGTGPYPPQEELPVYMQLAILKAQKQGMCFVFTVAANSSIYFTEAGFPSPLTPYCESVVDVDFVENRQAAVDYTVESHCALYFLQQRVLPPYCCPSNPVKAEFPVYAFANSSVPEKYYYDSGVSIHLGAANGSTSVQYSCYTFGGTSSNASCCLGVKV</sequence>
<evidence type="ECO:0000313" key="2">
    <source>
        <dbReference type="EMBL" id="KAK4534070.1"/>
    </source>
</evidence>
<feature type="signal peptide" evidence="1">
    <location>
        <begin position="1"/>
        <end position="28"/>
    </location>
</feature>
<evidence type="ECO:0008006" key="4">
    <source>
        <dbReference type="Google" id="ProtNLM"/>
    </source>
</evidence>
<evidence type="ECO:0000313" key="3">
    <source>
        <dbReference type="Proteomes" id="UP001301350"/>
    </source>
</evidence>
<organism evidence="2 3">
    <name type="scientific">Cyanidium caldarium</name>
    <name type="common">Red alga</name>
    <dbReference type="NCBI Taxonomy" id="2771"/>
    <lineage>
        <taxon>Eukaryota</taxon>
        <taxon>Rhodophyta</taxon>
        <taxon>Bangiophyceae</taxon>
        <taxon>Cyanidiales</taxon>
        <taxon>Cyanidiaceae</taxon>
        <taxon>Cyanidium</taxon>
    </lineage>
</organism>
<evidence type="ECO:0000256" key="1">
    <source>
        <dbReference type="SAM" id="SignalP"/>
    </source>
</evidence>
<proteinExistence type="predicted"/>
<comment type="caution">
    <text evidence="2">The sequence shown here is derived from an EMBL/GenBank/DDBJ whole genome shotgun (WGS) entry which is preliminary data.</text>
</comment>
<dbReference type="AlphaFoldDB" id="A0AAV9IPP8"/>
<gene>
    <name evidence="2" type="ORF">CDCA_CDCA01G0095</name>
</gene>
<dbReference type="EMBL" id="JANCYW010000001">
    <property type="protein sequence ID" value="KAK4534070.1"/>
    <property type="molecule type" value="Genomic_DNA"/>
</dbReference>
<reference evidence="2 3" key="1">
    <citation type="submission" date="2022-07" db="EMBL/GenBank/DDBJ databases">
        <title>Genome-wide signatures of adaptation to extreme environments.</title>
        <authorList>
            <person name="Cho C.H."/>
            <person name="Yoon H.S."/>
        </authorList>
    </citation>
    <scope>NUCLEOTIDE SEQUENCE [LARGE SCALE GENOMIC DNA]</scope>
    <source>
        <strain evidence="2 3">DBV 063 E5</strain>
    </source>
</reference>
<keyword evidence="3" id="KW-1185">Reference proteome</keyword>
<keyword evidence="1" id="KW-0732">Signal</keyword>
<protein>
    <recommendedName>
        <fullName evidence="4">Pherophorin domain-containing protein</fullName>
    </recommendedName>
</protein>
<accession>A0AAV9IPP8</accession>